<proteinExistence type="predicted"/>
<dbReference type="GeneID" id="89940130"/>
<sequence>MELSPPLSDSAFQETDSTEGQAAFSLDIGLAPVGDQGSAYHFKNDPSDPLQRKNWTERKKEVDIRASCLDIVHGLLAQEQPVFCTLLVLEFRFDPRKHGRRILSADIELRFSSDSGSDPEVARISPIGRLSLVPSNQEEVTTHATELSAGSAASLPVDLGVSWTWSKAVTKTVSDAATVIGSIDTLGRTWGKKNSASWTLMENRMTKTGIPSCMRAAILLYREDEEPFKCDFTIKAKTDWQTSLRNLLGSTPPDDPVLFDPTLASTNNLRVWDELALGSLDIDSLSDITHSTILESATKRVG</sequence>
<comment type="caution">
    <text evidence="1">The sequence shown here is derived from an EMBL/GenBank/DDBJ whole genome shotgun (WGS) entry which is preliminary data.</text>
</comment>
<gene>
    <name evidence="1" type="ORF">N656DRAFT_783684</name>
</gene>
<accession>A0AAN6QEZ9</accession>
<name>A0AAN6QEZ9_9PEZI</name>
<keyword evidence="2" id="KW-1185">Reference proteome</keyword>
<evidence type="ECO:0000313" key="2">
    <source>
        <dbReference type="Proteomes" id="UP001302812"/>
    </source>
</evidence>
<reference evidence="1" key="1">
    <citation type="journal article" date="2023" name="Mol. Phylogenet. Evol.">
        <title>Genome-scale phylogeny and comparative genomics of the fungal order Sordariales.</title>
        <authorList>
            <person name="Hensen N."/>
            <person name="Bonometti L."/>
            <person name="Westerberg I."/>
            <person name="Brannstrom I.O."/>
            <person name="Guillou S."/>
            <person name="Cros-Aarteil S."/>
            <person name="Calhoun S."/>
            <person name="Haridas S."/>
            <person name="Kuo A."/>
            <person name="Mondo S."/>
            <person name="Pangilinan J."/>
            <person name="Riley R."/>
            <person name="LaButti K."/>
            <person name="Andreopoulos B."/>
            <person name="Lipzen A."/>
            <person name="Chen C."/>
            <person name="Yan M."/>
            <person name="Daum C."/>
            <person name="Ng V."/>
            <person name="Clum A."/>
            <person name="Steindorff A."/>
            <person name="Ohm R.A."/>
            <person name="Martin F."/>
            <person name="Silar P."/>
            <person name="Natvig D.O."/>
            <person name="Lalanne C."/>
            <person name="Gautier V."/>
            <person name="Ament-Velasquez S.L."/>
            <person name="Kruys A."/>
            <person name="Hutchinson M.I."/>
            <person name="Powell A.J."/>
            <person name="Barry K."/>
            <person name="Miller A.N."/>
            <person name="Grigoriev I.V."/>
            <person name="Debuchy R."/>
            <person name="Gladieux P."/>
            <person name="Hiltunen Thoren M."/>
            <person name="Johannesson H."/>
        </authorList>
    </citation>
    <scope>NUCLEOTIDE SEQUENCE</scope>
    <source>
        <strain evidence="1">CBS 508.74</strain>
    </source>
</reference>
<protein>
    <submittedName>
        <fullName evidence="1">Uncharacterized protein</fullName>
    </submittedName>
</protein>
<organism evidence="1 2">
    <name type="scientific">Canariomyces notabilis</name>
    <dbReference type="NCBI Taxonomy" id="2074819"/>
    <lineage>
        <taxon>Eukaryota</taxon>
        <taxon>Fungi</taxon>
        <taxon>Dikarya</taxon>
        <taxon>Ascomycota</taxon>
        <taxon>Pezizomycotina</taxon>
        <taxon>Sordariomycetes</taxon>
        <taxon>Sordariomycetidae</taxon>
        <taxon>Sordariales</taxon>
        <taxon>Chaetomiaceae</taxon>
        <taxon>Canariomyces</taxon>
    </lineage>
</organism>
<dbReference type="Proteomes" id="UP001302812">
    <property type="component" value="Unassembled WGS sequence"/>
</dbReference>
<reference evidence="1" key="2">
    <citation type="submission" date="2023-05" db="EMBL/GenBank/DDBJ databases">
        <authorList>
            <consortium name="Lawrence Berkeley National Laboratory"/>
            <person name="Steindorff A."/>
            <person name="Hensen N."/>
            <person name="Bonometti L."/>
            <person name="Westerberg I."/>
            <person name="Brannstrom I.O."/>
            <person name="Guillou S."/>
            <person name="Cros-Aarteil S."/>
            <person name="Calhoun S."/>
            <person name="Haridas S."/>
            <person name="Kuo A."/>
            <person name="Mondo S."/>
            <person name="Pangilinan J."/>
            <person name="Riley R."/>
            <person name="Labutti K."/>
            <person name="Andreopoulos B."/>
            <person name="Lipzen A."/>
            <person name="Chen C."/>
            <person name="Yanf M."/>
            <person name="Daum C."/>
            <person name="Ng V."/>
            <person name="Clum A."/>
            <person name="Ohm R."/>
            <person name="Martin F."/>
            <person name="Silar P."/>
            <person name="Natvig D."/>
            <person name="Lalanne C."/>
            <person name="Gautier V."/>
            <person name="Ament-Velasquez S.L."/>
            <person name="Kruys A."/>
            <person name="Hutchinson M.I."/>
            <person name="Powell A.J."/>
            <person name="Barry K."/>
            <person name="Miller A.N."/>
            <person name="Grigoriev I.V."/>
            <person name="Debuchy R."/>
            <person name="Gladieux P."/>
            <person name="Thoren M.H."/>
            <person name="Johannesson H."/>
        </authorList>
    </citation>
    <scope>NUCLEOTIDE SEQUENCE</scope>
    <source>
        <strain evidence="1">CBS 508.74</strain>
    </source>
</reference>
<dbReference type="EMBL" id="MU853359">
    <property type="protein sequence ID" value="KAK4109013.1"/>
    <property type="molecule type" value="Genomic_DNA"/>
</dbReference>
<dbReference type="RefSeq" id="XP_064666583.1">
    <property type="nucleotide sequence ID" value="XM_064816005.1"/>
</dbReference>
<evidence type="ECO:0000313" key="1">
    <source>
        <dbReference type="EMBL" id="KAK4109013.1"/>
    </source>
</evidence>
<dbReference type="AlphaFoldDB" id="A0AAN6QEZ9"/>